<keyword evidence="4" id="KW-0732">Signal</keyword>
<dbReference type="InterPro" id="IPR036728">
    <property type="entry name" value="PBP_GOBP_sf"/>
</dbReference>
<evidence type="ECO:0000313" key="5">
    <source>
        <dbReference type="EMBL" id="JAV47182.1"/>
    </source>
</evidence>
<evidence type="ECO:0000256" key="2">
    <source>
        <dbReference type="ARBA" id="ARBA00008098"/>
    </source>
</evidence>
<feature type="signal peptide" evidence="4">
    <location>
        <begin position="1"/>
        <end position="19"/>
    </location>
</feature>
<dbReference type="GO" id="GO:0005549">
    <property type="term" value="F:odorant binding"/>
    <property type="evidence" value="ECO:0007669"/>
    <property type="project" value="InterPro"/>
</dbReference>
<dbReference type="Gene3D" id="1.10.238.20">
    <property type="entry name" value="Pheromone/general odorant binding protein domain"/>
    <property type="match status" value="1"/>
</dbReference>
<comment type="subcellular location">
    <subcellularLocation>
        <location evidence="1">Secreted</location>
    </subcellularLocation>
</comment>
<dbReference type="EMBL" id="GEHC01000463">
    <property type="protein sequence ID" value="JAV47182.1"/>
    <property type="molecule type" value="Transcribed_RNA"/>
</dbReference>
<evidence type="ECO:0000256" key="3">
    <source>
        <dbReference type="ARBA" id="ARBA00022525"/>
    </source>
</evidence>
<protein>
    <submittedName>
        <fullName evidence="5">Putative short form d7 salivary protein sd7-1</fullName>
    </submittedName>
</protein>
<proteinExistence type="inferred from homology"/>
<evidence type="ECO:0000256" key="1">
    <source>
        <dbReference type="ARBA" id="ARBA00004613"/>
    </source>
</evidence>
<sequence>MNHLLFFFLLAISASLSMGYDVSHFYVCSTDYVKKERNFLCQVSKFNMNVPLPPKANEFFDCCMETSEWMSRGSKALLVDQLFKDMKKYGFNTVADRGIIEEVGSNCRKQMGSKINGRGYILCFLADRRTSKCFKNMLKKKEGEFFTKQTYCKSG</sequence>
<name>A0A1W7R7P4_AEDAL</name>
<evidence type="ECO:0000256" key="4">
    <source>
        <dbReference type="SAM" id="SignalP"/>
    </source>
</evidence>
<feature type="chain" id="PRO_5012461828" evidence="4">
    <location>
        <begin position="20"/>
        <end position="155"/>
    </location>
</feature>
<organism evidence="5">
    <name type="scientific">Aedes albopictus</name>
    <name type="common">Asian tiger mosquito</name>
    <name type="synonym">Stegomyia albopicta</name>
    <dbReference type="NCBI Taxonomy" id="7160"/>
    <lineage>
        <taxon>Eukaryota</taxon>
        <taxon>Metazoa</taxon>
        <taxon>Ecdysozoa</taxon>
        <taxon>Arthropoda</taxon>
        <taxon>Hexapoda</taxon>
        <taxon>Insecta</taxon>
        <taxon>Pterygota</taxon>
        <taxon>Neoptera</taxon>
        <taxon>Endopterygota</taxon>
        <taxon>Diptera</taxon>
        <taxon>Nematocera</taxon>
        <taxon>Culicoidea</taxon>
        <taxon>Culicidae</taxon>
        <taxon>Culicinae</taxon>
        <taxon>Aedini</taxon>
        <taxon>Aedes</taxon>
        <taxon>Stegomyia</taxon>
    </lineage>
</organism>
<dbReference type="VEuPathDB" id="VectorBase:AALF001998"/>
<comment type="similarity">
    <text evidence="2">Belongs to the PBP/GOBP family.</text>
</comment>
<dbReference type="GO" id="GO:0005576">
    <property type="term" value="C:extracellular region"/>
    <property type="evidence" value="ECO:0007669"/>
    <property type="project" value="UniProtKB-SubCell"/>
</dbReference>
<dbReference type="VEuPathDB" id="VectorBase:AALC636_035236"/>
<keyword evidence="3" id="KW-0964">Secreted</keyword>
<dbReference type="VEuPathDB" id="VectorBase:AALFPA_066050"/>
<reference evidence="5" key="1">
    <citation type="submission" date="2016-03" db="EMBL/GenBank/DDBJ databases">
        <title>RNAseq analyses of the sensorial organs of adult female Aedes albopictus.</title>
        <authorList>
            <person name="Fabrizio L."/>
            <person name="Ribeiro J.M."/>
            <person name="Arca B."/>
        </authorList>
    </citation>
    <scope>NUCLEOTIDE SEQUENCE</scope>
</reference>
<accession>A0A1W7R7P4</accession>
<dbReference type="AlphaFoldDB" id="A0A1W7R7P4"/>